<name>A0ABY8N1P2_9FLAO</name>
<accession>A0ABY8N1P2</accession>
<proteinExistence type="predicted"/>
<dbReference type="RefSeq" id="WP_264533694.1">
    <property type="nucleotide sequence ID" value="NZ_CP092332.1"/>
</dbReference>
<protein>
    <submittedName>
        <fullName evidence="3">Glycosyltransferase family 4 protein</fullName>
    </submittedName>
</protein>
<dbReference type="EMBL" id="CP092332">
    <property type="protein sequence ID" value="WGK93579.1"/>
    <property type="molecule type" value="Genomic_DNA"/>
</dbReference>
<keyword evidence="4" id="KW-1185">Reference proteome</keyword>
<dbReference type="SUPFAM" id="SSF53756">
    <property type="entry name" value="UDP-Glycosyltransferase/glycogen phosphorylase"/>
    <property type="match status" value="1"/>
</dbReference>
<dbReference type="Proteomes" id="UP001232117">
    <property type="component" value="Chromosome"/>
</dbReference>
<dbReference type="PANTHER" id="PTHR46401:SF2">
    <property type="entry name" value="GLYCOSYLTRANSFERASE WBBK-RELATED"/>
    <property type="match status" value="1"/>
</dbReference>
<feature type="domain" description="Glycosyl transferase family 1" evidence="2">
    <location>
        <begin position="186"/>
        <end position="350"/>
    </location>
</feature>
<gene>
    <name evidence="3" type="ORF">MG292_05625</name>
</gene>
<sequence length="382" mass="44715">MHMNLAIDATRNKSGGAIVHIINILKYFNPEKHSINEIHLWSYEKLLNQIPDYPWLVKHCPNSLKKSIVNQLSWQYFSLPKELKKNNCTLLFSVDAGSVCRFRPYITMSRDMLSFEKKEFNRYSFSFSWLRLYLLKYVQLSSFKNSIATIFLTHYAKNKISQYHKINYDNIVINHGISDEFRINKINKLNLIKEEEIILTYVSNADLYKHNWNIIEAVHRIRKEHSLNVKLQLIGSEEGNAKALLKIDEVINKFDLKKKFIYRTSKVNHPQLVTYLENTDIFVFASTCENMPNTLIEGMSTSLPVVCSNYGPMPEIIQDAAIFFDPENVSSIKNALYEMIVNDDLRLKLAHKSNLLSKQFSWERCSNETFEFISNTMKKIEE</sequence>
<evidence type="ECO:0000313" key="3">
    <source>
        <dbReference type="EMBL" id="WGK93579.1"/>
    </source>
</evidence>
<organism evidence="3 4">
    <name type="scientific">Flavobacterium keumense</name>
    <dbReference type="NCBI Taxonomy" id="1306518"/>
    <lineage>
        <taxon>Bacteria</taxon>
        <taxon>Pseudomonadati</taxon>
        <taxon>Bacteroidota</taxon>
        <taxon>Flavobacteriia</taxon>
        <taxon>Flavobacteriales</taxon>
        <taxon>Flavobacteriaceae</taxon>
        <taxon>Flavobacterium</taxon>
    </lineage>
</organism>
<dbReference type="Pfam" id="PF00534">
    <property type="entry name" value="Glycos_transf_1"/>
    <property type="match status" value="1"/>
</dbReference>
<keyword evidence="1" id="KW-0808">Transferase</keyword>
<dbReference type="PANTHER" id="PTHR46401">
    <property type="entry name" value="GLYCOSYLTRANSFERASE WBBK-RELATED"/>
    <property type="match status" value="1"/>
</dbReference>
<reference evidence="3 4" key="1">
    <citation type="submission" date="2022-02" db="EMBL/GenBank/DDBJ databases">
        <authorList>
            <person name="Cha I.-T."/>
            <person name="Lee K.-E."/>
            <person name="Park S.-J."/>
        </authorList>
    </citation>
    <scope>NUCLEOTIDE SEQUENCE [LARGE SCALE GENOMIC DNA]</scope>
    <source>
        <strain evidence="3 4">K3R-10</strain>
    </source>
</reference>
<reference evidence="3 4" key="2">
    <citation type="submission" date="2023-06" db="EMBL/GenBank/DDBJ databases">
        <title>Complete Genome Sequence of Flavobacterium keumense K3R-10.</title>
        <authorList>
            <person name="Jeong H."/>
            <person name="Jhang S.Y."/>
            <person name="Kim J.N."/>
        </authorList>
    </citation>
    <scope>NUCLEOTIDE SEQUENCE [LARGE SCALE GENOMIC DNA]</scope>
    <source>
        <strain evidence="3 4">K3R-10</strain>
    </source>
</reference>
<dbReference type="InterPro" id="IPR001296">
    <property type="entry name" value="Glyco_trans_1"/>
</dbReference>
<dbReference type="CDD" id="cd03809">
    <property type="entry name" value="GT4_MtfB-like"/>
    <property type="match status" value="1"/>
</dbReference>
<evidence type="ECO:0000313" key="4">
    <source>
        <dbReference type="Proteomes" id="UP001232117"/>
    </source>
</evidence>
<dbReference type="Gene3D" id="3.40.50.2000">
    <property type="entry name" value="Glycogen Phosphorylase B"/>
    <property type="match status" value="2"/>
</dbReference>
<evidence type="ECO:0000259" key="2">
    <source>
        <dbReference type="Pfam" id="PF00534"/>
    </source>
</evidence>
<evidence type="ECO:0000256" key="1">
    <source>
        <dbReference type="ARBA" id="ARBA00022679"/>
    </source>
</evidence>